<comment type="caution">
    <text evidence="3">The sequence shown here is derived from an EMBL/GenBank/DDBJ whole genome shotgun (WGS) entry which is preliminary data.</text>
</comment>
<keyword evidence="1" id="KW-0175">Coiled coil</keyword>
<keyword evidence="4" id="KW-1185">Reference proteome</keyword>
<gene>
    <name evidence="3" type="ORF">FTOL_09520</name>
</gene>
<proteinExistence type="predicted"/>
<evidence type="ECO:0000256" key="1">
    <source>
        <dbReference type="SAM" id="Coils"/>
    </source>
</evidence>
<feature type="compositionally biased region" description="Low complexity" evidence="2">
    <location>
        <begin position="181"/>
        <end position="217"/>
    </location>
</feature>
<feature type="compositionally biased region" description="Polar residues" evidence="2">
    <location>
        <begin position="152"/>
        <end position="180"/>
    </location>
</feature>
<evidence type="ECO:0000313" key="4">
    <source>
        <dbReference type="Proteomes" id="UP001187734"/>
    </source>
</evidence>
<name>A0AAE8SL03_9HYPO</name>
<reference evidence="3" key="1">
    <citation type="submission" date="2018-03" db="EMBL/GenBank/DDBJ databases">
        <authorList>
            <person name="Guldener U."/>
        </authorList>
    </citation>
    <scope>NUCLEOTIDE SEQUENCE</scope>
</reference>
<feature type="region of interest" description="Disordered" evidence="2">
    <location>
        <begin position="138"/>
        <end position="261"/>
    </location>
</feature>
<dbReference type="Proteomes" id="UP001187734">
    <property type="component" value="Unassembled WGS sequence"/>
</dbReference>
<sequence length="522" mass="58711">MRVRLQKKDFSIHKDAVKGQFKPLLAEISSCQASFMHFEPNIPIIHLRQLPTPSTGAQLLSLPVPSHPISCSSRQLVLAELVTSALFFNRNLTYEELFTLLFFFLLSFPLPQFNESIFLLTSIYPHSAAAALADKPVEPYNPSSEKEKALTPASTGSVNSMKGRSPTSYKTAIARSSTIRSVRSSEGSESSPESKNSTFSSSVNSTTSALSNSNSNSDNHHHTQTPVKSKPEHPTTPSRWSTGAARVVEPTPEPDTTTMSEGVEAVDGQWDSTIGKAGLGKTGRVINKLVSDNEALKRDIKIERIKAEDAKRDARLVEDKLERLVSDYESRLLEANVTKTLLARKERQVETLQATVELEKKRATDALLREKSWRDEMEKTSKDAIIQVEEATSYAQLMEGRYNAISSHWNDQGDEVKRAVSKMKSEIDSLNEERRADDDKIQTLRDLCDQQDGNIKQLRHEKEEIARMFEEYKKTQEQDLKDIKTNARKREDEQEALILASRETLHKLKWALKVKENVKGAQ</sequence>
<organism evidence="3 4">
    <name type="scientific">Fusarium torulosum</name>
    <dbReference type="NCBI Taxonomy" id="33205"/>
    <lineage>
        <taxon>Eukaryota</taxon>
        <taxon>Fungi</taxon>
        <taxon>Dikarya</taxon>
        <taxon>Ascomycota</taxon>
        <taxon>Pezizomycotina</taxon>
        <taxon>Sordariomycetes</taxon>
        <taxon>Hypocreomycetidae</taxon>
        <taxon>Hypocreales</taxon>
        <taxon>Nectriaceae</taxon>
        <taxon>Fusarium</taxon>
    </lineage>
</organism>
<feature type="coiled-coil region" evidence="1">
    <location>
        <begin position="413"/>
        <end position="493"/>
    </location>
</feature>
<dbReference type="EMBL" id="ONZP01000345">
    <property type="protein sequence ID" value="SPJ82115.1"/>
    <property type="molecule type" value="Genomic_DNA"/>
</dbReference>
<accession>A0AAE8SL03</accession>
<feature type="coiled-coil region" evidence="1">
    <location>
        <begin position="293"/>
        <end position="362"/>
    </location>
</feature>
<dbReference type="AlphaFoldDB" id="A0AAE8SL03"/>
<evidence type="ECO:0000313" key="3">
    <source>
        <dbReference type="EMBL" id="SPJ82115.1"/>
    </source>
</evidence>
<protein>
    <submittedName>
        <fullName evidence="3">Uncharacterized protein</fullName>
    </submittedName>
</protein>
<evidence type="ECO:0000256" key="2">
    <source>
        <dbReference type="SAM" id="MobiDB-lite"/>
    </source>
</evidence>